<dbReference type="AlphaFoldDB" id="A0A7J6H4K3"/>
<gene>
    <name evidence="1" type="ORF">F8388_019861</name>
</gene>
<dbReference type="Proteomes" id="UP000525078">
    <property type="component" value="Unassembled WGS sequence"/>
</dbReference>
<evidence type="ECO:0000313" key="2">
    <source>
        <dbReference type="Proteomes" id="UP000525078"/>
    </source>
</evidence>
<accession>A0A7J6H4K3</accession>
<sequence length="87" mass="9931">MDVHQARLEELELIDERREKPKIICCNTNDVYLGHMTNLYDQGRSKKGVALETQDTIFSNSLTIKSNMSLKLRIQTGATVAQEYSVE</sequence>
<evidence type="ECO:0000313" key="1">
    <source>
        <dbReference type="EMBL" id="KAF4390206.1"/>
    </source>
</evidence>
<comment type="caution">
    <text evidence="1">The sequence shown here is derived from an EMBL/GenBank/DDBJ whole genome shotgun (WGS) entry which is preliminary data.</text>
</comment>
<protein>
    <submittedName>
        <fullName evidence="1">Uncharacterized protein</fullName>
    </submittedName>
</protein>
<reference evidence="1 2" key="1">
    <citation type="journal article" date="2020" name="bioRxiv">
        <title>Sequence and annotation of 42 cannabis genomes reveals extensive copy number variation in cannabinoid synthesis and pathogen resistance genes.</title>
        <authorList>
            <person name="Mckernan K.J."/>
            <person name="Helbert Y."/>
            <person name="Kane L.T."/>
            <person name="Ebling H."/>
            <person name="Zhang L."/>
            <person name="Liu B."/>
            <person name="Eaton Z."/>
            <person name="Mclaughlin S."/>
            <person name="Kingan S."/>
            <person name="Baybayan P."/>
            <person name="Concepcion G."/>
            <person name="Jordan M."/>
            <person name="Riva A."/>
            <person name="Barbazuk W."/>
            <person name="Harkins T."/>
        </authorList>
    </citation>
    <scope>NUCLEOTIDE SEQUENCE [LARGE SCALE GENOMIC DNA]</scope>
    <source>
        <strain evidence="2">cv. Jamaican Lion 4</strain>
        <tissue evidence="1">Leaf</tissue>
    </source>
</reference>
<organism evidence="1 2">
    <name type="scientific">Cannabis sativa</name>
    <name type="common">Hemp</name>
    <name type="synonym">Marijuana</name>
    <dbReference type="NCBI Taxonomy" id="3483"/>
    <lineage>
        <taxon>Eukaryota</taxon>
        <taxon>Viridiplantae</taxon>
        <taxon>Streptophyta</taxon>
        <taxon>Embryophyta</taxon>
        <taxon>Tracheophyta</taxon>
        <taxon>Spermatophyta</taxon>
        <taxon>Magnoliopsida</taxon>
        <taxon>eudicotyledons</taxon>
        <taxon>Gunneridae</taxon>
        <taxon>Pentapetalae</taxon>
        <taxon>rosids</taxon>
        <taxon>fabids</taxon>
        <taxon>Rosales</taxon>
        <taxon>Cannabaceae</taxon>
        <taxon>Cannabis</taxon>
    </lineage>
</organism>
<name>A0A7J6H4K3_CANSA</name>
<dbReference type="EMBL" id="JAATIP010000029">
    <property type="protein sequence ID" value="KAF4390206.1"/>
    <property type="molecule type" value="Genomic_DNA"/>
</dbReference>
<proteinExistence type="predicted"/>